<feature type="compositionally biased region" description="Basic and acidic residues" evidence="1">
    <location>
        <begin position="16"/>
        <end position="38"/>
    </location>
</feature>
<name>A0A654FDB8_ARATH</name>
<gene>
    <name evidence="2" type="ORF">AN1_LOCUS14510</name>
</gene>
<dbReference type="Proteomes" id="UP000426265">
    <property type="component" value="Unassembled WGS sequence"/>
</dbReference>
<reference evidence="2 3" key="1">
    <citation type="submission" date="2019-11" db="EMBL/GenBank/DDBJ databases">
        <authorList>
            <person name="Jiao W.-B."/>
            <person name="Schneeberger K."/>
        </authorList>
    </citation>
    <scope>NUCLEOTIDE SEQUENCE [LARGE SCALE GENOMIC DNA]</scope>
    <source>
        <strain evidence="3">cv. An-1</strain>
    </source>
</reference>
<protein>
    <submittedName>
        <fullName evidence="2">Uncharacterized protein</fullName>
    </submittedName>
</protein>
<proteinExistence type="predicted"/>
<feature type="compositionally biased region" description="Pro residues" evidence="1">
    <location>
        <begin position="1"/>
        <end position="14"/>
    </location>
</feature>
<sequence>MGPPLPVVTSPPPRLSGEKTDRGVTPRQEGSESRDTPPKSKNRSCFSSQVAFRFAMETEGNVFRCFKTQKDAILPNFDRWRPTIHERFLLHAYHSSQANSELNDMVEHLEGQVFFP</sequence>
<evidence type="ECO:0000313" key="3">
    <source>
        <dbReference type="Proteomes" id="UP000426265"/>
    </source>
</evidence>
<organism evidence="2 3">
    <name type="scientific">Arabidopsis thaliana</name>
    <name type="common">Mouse-ear cress</name>
    <dbReference type="NCBI Taxonomy" id="3702"/>
    <lineage>
        <taxon>Eukaryota</taxon>
        <taxon>Viridiplantae</taxon>
        <taxon>Streptophyta</taxon>
        <taxon>Embryophyta</taxon>
        <taxon>Tracheophyta</taxon>
        <taxon>Spermatophyta</taxon>
        <taxon>Magnoliopsida</taxon>
        <taxon>eudicotyledons</taxon>
        <taxon>Gunneridae</taxon>
        <taxon>Pentapetalae</taxon>
        <taxon>rosids</taxon>
        <taxon>malvids</taxon>
        <taxon>Brassicales</taxon>
        <taxon>Brassicaceae</taxon>
        <taxon>Camelineae</taxon>
        <taxon>Arabidopsis</taxon>
    </lineage>
</organism>
<accession>A0A654FDB8</accession>
<evidence type="ECO:0000313" key="2">
    <source>
        <dbReference type="EMBL" id="VYS59068.1"/>
    </source>
</evidence>
<evidence type="ECO:0000256" key="1">
    <source>
        <dbReference type="SAM" id="MobiDB-lite"/>
    </source>
</evidence>
<feature type="region of interest" description="Disordered" evidence="1">
    <location>
        <begin position="1"/>
        <end position="44"/>
    </location>
</feature>
<dbReference type="AlphaFoldDB" id="A0A654FDB8"/>
<dbReference type="EMBL" id="CACRSJ010000106">
    <property type="protein sequence ID" value="VYS59068.1"/>
    <property type="molecule type" value="Genomic_DNA"/>
</dbReference>